<dbReference type="Proteomes" id="UP000559256">
    <property type="component" value="Unassembled WGS sequence"/>
</dbReference>
<feature type="domain" description="AMP-dependent synthetase/ligase" evidence="2">
    <location>
        <begin position="34"/>
        <end position="195"/>
    </location>
</feature>
<dbReference type="GO" id="GO:0043041">
    <property type="term" value="P:amino acid activation for nonribosomal peptide biosynthetic process"/>
    <property type="evidence" value="ECO:0007669"/>
    <property type="project" value="TreeGrafter"/>
</dbReference>
<organism evidence="3 4">
    <name type="scientific">Tetrapyrgos nigripes</name>
    <dbReference type="NCBI Taxonomy" id="182062"/>
    <lineage>
        <taxon>Eukaryota</taxon>
        <taxon>Fungi</taxon>
        <taxon>Dikarya</taxon>
        <taxon>Basidiomycota</taxon>
        <taxon>Agaricomycotina</taxon>
        <taxon>Agaricomycetes</taxon>
        <taxon>Agaricomycetidae</taxon>
        <taxon>Agaricales</taxon>
        <taxon>Marasmiineae</taxon>
        <taxon>Marasmiaceae</taxon>
        <taxon>Tetrapyrgos</taxon>
    </lineage>
</organism>
<dbReference type="GO" id="GO:0031177">
    <property type="term" value="F:phosphopantetheine binding"/>
    <property type="evidence" value="ECO:0007669"/>
    <property type="project" value="TreeGrafter"/>
</dbReference>
<dbReference type="AlphaFoldDB" id="A0A8H5LLB0"/>
<dbReference type="PANTHER" id="PTHR45527:SF1">
    <property type="entry name" value="FATTY ACID SYNTHASE"/>
    <property type="match status" value="1"/>
</dbReference>
<dbReference type="InterPro" id="IPR000873">
    <property type="entry name" value="AMP-dep_synth/lig_dom"/>
</dbReference>
<dbReference type="SUPFAM" id="SSF56801">
    <property type="entry name" value="Acetyl-CoA synthetase-like"/>
    <property type="match status" value="1"/>
</dbReference>
<dbReference type="OrthoDB" id="408177at2759"/>
<evidence type="ECO:0000259" key="2">
    <source>
        <dbReference type="Pfam" id="PF00501"/>
    </source>
</evidence>
<dbReference type="GO" id="GO:0044550">
    <property type="term" value="P:secondary metabolite biosynthetic process"/>
    <property type="evidence" value="ECO:0007669"/>
    <property type="project" value="TreeGrafter"/>
</dbReference>
<comment type="caution">
    <text evidence="3">The sequence shown here is derived from an EMBL/GenBank/DDBJ whole genome shotgun (WGS) entry which is preliminary data.</text>
</comment>
<dbReference type="InterPro" id="IPR045851">
    <property type="entry name" value="AMP-bd_C_sf"/>
</dbReference>
<name>A0A8H5LLB0_9AGAR</name>
<sequence>MVQFTKFLNFEPDFPSSPVKFGSDQSPGPDFLFTTSGEIWYPLARGATVICYMRAYNAQIDAEHLSSFLETQHISSFDPSTAILKALVKAGFFEKNLPFLRSVTMGGEAAFLNFVKPILKAKPNLILSNNYGPSESTIDATTFVPSSEYNQVNIIIGHPMDNIGAYVVDSELKPVPWGVCGELLLTGKSLAWGYLNREDLTSERFIWFGDNHCFGNLRAYRTGDLVRWMATGELEFVRRVEHGQVKLRGNRVELGEIERLIEQHPLVISAAAVVEKVMNVSSLILQHTATRFRDCQRLLKPNYANSSLLI</sequence>
<dbReference type="Gene3D" id="3.40.50.980">
    <property type="match status" value="1"/>
</dbReference>
<dbReference type="Gene3D" id="3.30.300.30">
    <property type="match status" value="1"/>
</dbReference>
<keyword evidence="4" id="KW-1185">Reference proteome</keyword>
<proteinExistence type="predicted"/>
<evidence type="ECO:0000256" key="1">
    <source>
        <dbReference type="ARBA" id="ARBA00023268"/>
    </source>
</evidence>
<accession>A0A8H5LLB0</accession>
<protein>
    <recommendedName>
        <fullName evidence="2">AMP-dependent synthetase/ligase domain-containing protein</fullName>
    </recommendedName>
</protein>
<dbReference type="Pfam" id="PF00501">
    <property type="entry name" value="AMP-binding"/>
    <property type="match status" value="1"/>
</dbReference>
<evidence type="ECO:0000313" key="3">
    <source>
        <dbReference type="EMBL" id="KAF5361715.1"/>
    </source>
</evidence>
<dbReference type="EMBL" id="JAACJM010000039">
    <property type="protein sequence ID" value="KAF5361715.1"/>
    <property type="molecule type" value="Genomic_DNA"/>
</dbReference>
<reference evidence="3 4" key="1">
    <citation type="journal article" date="2020" name="ISME J.">
        <title>Uncovering the hidden diversity of litter-decomposition mechanisms in mushroom-forming fungi.</title>
        <authorList>
            <person name="Floudas D."/>
            <person name="Bentzer J."/>
            <person name="Ahren D."/>
            <person name="Johansson T."/>
            <person name="Persson P."/>
            <person name="Tunlid A."/>
        </authorList>
    </citation>
    <scope>NUCLEOTIDE SEQUENCE [LARGE SCALE GENOMIC DNA]</scope>
    <source>
        <strain evidence="3 4">CBS 291.85</strain>
    </source>
</reference>
<dbReference type="PANTHER" id="PTHR45527">
    <property type="entry name" value="NONRIBOSOMAL PEPTIDE SYNTHETASE"/>
    <property type="match status" value="1"/>
</dbReference>
<evidence type="ECO:0000313" key="4">
    <source>
        <dbReference type="Proteomes" id="UP000559256"/>
    </source>
</evidence>
<dbReference type="Gene3D" id="2.30.38.10">
    <property type="entry name" value="Luciferase, Domain 3"/>
    <property type="match status" value="1"/>
</dbReference>
<gene>
    <name evidence="3" type="ORF">D9758_007288</name>
</gene>
<dbReference type="GO" id="GO:0005737">
    <property type="term" value="C:cytoplasm"/>
    <property type="evidence" value="ECO:0007669"/>
    <property type="project" value="TreeGrafter"/>
</dbReference>
<keyword evidence="1" id="KW-0511">Multifunctional enzyme</keyword>